<dbReference type="EMBL" id="LNAL01000006">
    <property type="protein sequence ID" value="KUG08486.1"/>
    <property type="molecule type" value="Genomic_DNA"/>
</dbReference>
<protein>
    <submittedName>
        <fullName evidence="1">Uncharacterized protein</fullName>
    </submittedName>
</protein>
<comment type="caution">
    <text evidence="1">The sequence shown here is derived from an EMBL/GenBank/DDBJ whole genome shotgun (WGS) entry which is preliminary data.</text>
</comment>
<dbReference type="OrthoDB" id="9981742at2"/>
<gene>
    <name evidence="1" type="ORF">ASU33_10000</name>
</gene>
<proteinExistence type="predicted"/>
<accession>A0A9X0HMB1</accession>
<keyword evidence="2" id="KW-1185">Reference proteome</keyword>
<dbReference type="RefSeq" id="WP_059069999.1">
    <property type="nucleotide sequence ID" value="NZ_LNAL01000006.1"/>
</dbReference>
<organism evidence="1 2">
    <name type="scientific">Solirubrum puertoriconensis</name>
    <dbReference type="NCBI Taxonomy" id="1751427"/>
    <lineage>
        <taxon>Bacteria</taxon>
        <taxon>Pseudomonadati</taxon>
        <taxon>Bacteroidota</taxon>
        <taxon>Cytophagia</taxon>
        <taxon>Cytophagales</taxon>
    </lineage>
</organism>
<dbReference type="Proteomes" id="UP000054223">
    <property type="component" value="Unassembled WGS sequence"/>
</dbReference>
<sequence>MIYRSTCKVRQHYAKSVYNNSGQRVGLPARQLWQAAGSYSSAHGHHLNDTLTEAEGLARNKYANGLYGGSF</sequence>
<evidence type="ECO:0000313" key="2">
    <source>
        <dbReference type="Proteomes" id="UP000054223"/>
    </source>
</evidence>
<evidence type="ECO:0000313" key="1">
    <source>
        <dbReference type="EMBL" id="KUG08486.1"/>
    </source>
</evidence>
<name>A0A9X0HMB1_SOLP1</name>
<reference evidence="1 2" key="1">
    <citation type="submission" date="2015-11" db="EMBL/GenBank/DDBJ databases">
        <title>Solirubrum puertoriconensis gen. nov. an environmental bacteria isolated in Puerto Rico.</title>
        <authorList>
            <person name="Cuebas-Irizarry M.F."/>
            <person name="Montalvo-Rodriguez R."/>
        </authorList>
    </citation>
    <scope>NUCLEOTIDE SEQUENCE [LARGE SCALE GENOMIC DNA]</scope>
    <source>
        <strain evidence="1 2">MC1A</strain>
    </source>
</reference>
<dbReference type="AlphaFoldDB" id="A0A9X0HMB1"/>